<feature type="compositionally biased region" description="Basic and acidic residues" evidence="1">
    <location>
        <begin position="107"/>
        <end position="116"/>
    </location>
</feature>
<proteinExistence type="predicted"/>
<dbReference type="EMBL" id="VKHT01000045">
    <property type="protein sequence ID" value="MBB0243139.1"/>
    <property type="molecule type" value="Genomic_DNA"/>
</dbReference>
<reference evidence="3" key="1">
    <citation type="submission" date="2019-10" db="EMBL/GenBank/DDBJ databases">
        <title>Streptomyces sp. nov., a novel actinobacterium isolated from alkaline environment.</title>
        <authorList>
            <person name="Golinska P."/>
        </authorList>
    </citation>
    <scope>NUCLEOTIDE SEQUENCE [LARGE SCALE GENOMIC DNA]</scope>
    <source>
        <strain evidence="3">DSM 42118</strain>
    </source>
</reference>
<protein>
    <submittedName>
        <fullName evidence="2">Type I-E CRISPR-associated protein Cse2/CasB</fullName>
    </submittedName>
</protein>
<dbReference type="Proteomes" id="UP000538929">
    <property type="component" value="Unassembled WGS sequence"/>
</dbReference>
<accession>A0A7W3TA91</accession>
<keyword evidence="3" id="KW-1185">Reference proteome</keyword>
<organism evidence="2 3">
    <name type="scientific">Streptomyces alkaliphilus</name>
    <dbReference type="NCBI Taxonomy" id="1472722"/>
    <lineage>
        <taxon>Bacteria</taxon>
        <taxon>Bacillati</taxon>
        <taxon>Actinomycetota</taxon>
        <taxon>Actinomycetes</taxon>
        <taxon>Kitasatosporales</taxon>
        <taxon>Streptomycetaceae</taxon>
        <taxon>Streptomyces</taxon>
    </lineage>
</organism>
<dbReference type="Pfam" id="PF09485">
    <property type="entry name" value="CRISPR_Cse2"/>
    <property type="match status" value="1"/>
</dbReference>
<evidence type="ECO:0000313" key="2">
    <source>
        <dbReference type="EMBL" id="MBB0243139.1"/>
    </source>
</evidence>
<feature type="region of interest" description="Disordered" evidence="1">
    <location>
        <begin position="154"/>
        <end position="189"/>
    </location>
</feature>
<evidence type="ECO:0000256" key="1">
    <source>
        <dbReference type="SAM" id="MobiDB-lite"/>
    </source>
</evidence>
<sequence>MTTSTRPADGGDGSTRAGSGDRHHLPRRATLRTIPRLQAGYRQDAPAAVAAVARLRREAGRRVYASPTGWGLSHLEALTELREEERRKEEERHEGTPAPRHLSSPPRRMDEREAEREEEAVHLAVTLWALHQQSLRDEPMHVSGWPLGRSVRRLAHGKSGTRDRSEPSDAGKESGDEKREGSEPVEEISPTIRKRFVRIGTSTDVETLGVRLREMVLLLRASRIPLDYGLLADQLHLWQNENRRDEVRRAWGREFHFAYGGTEPGSEEGHGASPLDEDLPDFTSADAGD</sequence>
<dbReference type="Gene3D" id="1.10.520.40">
    <property type="entry name" value="CRISPR-associated protein Cse2"/>
    <property type="match status" value="1"/>
</dbReference>
<gene>
    <name evidence="2" type="primary">casB</name>
    <name evidence="2" type="ORF">FNQ90_03180</name>
</gene>
<dbReference type="CDD" id="cd09731">
    <property type="entry name" value="Cse2_I-E"/>
    <property type="match status" value="1"/>
</dbReference>
<feature type="region of interest" description="Disordered" evidence="1">
    <location>
        <begin position="259"/>
        <end position="289"/>
    </location>
</feature>
<feature type="region of interest" description="Disordered" evidence="1">
    <location>
        <begin position="1"/>
        <end position="38"/>
    </location>
</feature>
<feature type="compositionally biased region" description="Basic and acidic residues" evidence="1">
    <location>
        <begin position="81"/>
        <end position="95"/>
    </location>
</feature>
<feature type="compositionally biased region" description="Basic and acidic residues" evidence="1">
    <location>
        <begin position="160"/>
        <end position="182"/>
    </location>
</feature>
<comment type="caution">
    <text evidence="2">The sequence shown here is derived from an EMBL/GenBank/DDBJ whole genome shotgun (WGS) entry which is preliminary data.</text>
</comment>
<dbReference type="NCBIfam" id="TIGR02548">
    <property type="entry name" value="casB_cse2"/>
    <property type="match status" value="1"/>
</dbReference>
<dbReference type="AlphaFoldDB" id="A0A7W3TA91"/>
<name>A0A7W3TA91_9ACTN</name>
<dbReference type="RefSeq" id="WP_182604860.1">
    <property type="nucleotide sequence ID" value="NZ_VKHT01000045.1"/>
</dbReference>
<dbReference type="InterPro" id="IPR038287">
    <property type="entry name" value="Cse2_sf"/>
</dbReference>
<dbReference type="InterPro" id="IPR013382">
    <property type="entry name" value="CRISPR-assoc_prot_Cse2"/>
</dbReference>
<feature type="region of interest" description="Disordered" evidence="1">
    <location>
        <begin position="81"/>
        <end position="116"/>
    </location>
</feature>
<evidence type="ECO:0000313" key="3">
    <source>
        <dbReference type="Proteomes" id="UP000538929"/>
    </source>
</evidence>